<evidence type="ECO:0000256" key="5">
    <source>
        <dbReference type="ARBA" id="ARBA00023136"/>
    </source>
</evidence>
<organism evidence="9 10">
    <name type="scientific">Polypedilum vanderplanki</name>
    <name type="common">Sleeping chironomid midge</name>
    <dbReference type="NCBI Taxonomy" id="319348"/>
    <lineage>
        <taxon>Eukaryota</taxon>
        <taxon>Metazoa</taxon>
        <taxon>Ecdysozoa</taxon>
        <taxon>Arthropoda</taxon>
        <taxon>Hexapoda</taxon>
        <taxon>Insecta</taxon>
        <taxon>Pterygota</taxon>
        <taxon>Neoptera</taxon>
        <taxon>Endopterygota</taxon>
        <taxon>Diptera</taxon>
        <taxon>Nematocera</taxon>
        <taxon>Chironomoidea</taxon>
        <taxon>Chironomidae</taxon>
        <taxon>Chironominae</taxon>
        <taxon>Polypedilum</taxon>
        <taxon>Polypedilum</taxon>
    </lineage>
</organism>
<dbReference type="Proteomes" id="UP001107558">
    <property type="component" value="Chromosome 3"/>
</dbReference>
<keyword evidence="10" id="KW-1185">Reference proteome</keyword>
<proteinExistence type="predicted"/>
<feature type="transmembrane region" description="Helical" evidence="8">
    <location>
        <begin position="171"/>
        <end position="195"/>
    </location>
</feature>
<evidence type="ECO:0000256" key="1">
    <source>
        <dbReference type="ARBA" id="ARBA00004477"/>
    </source>
</evidence>
<evidence type="ECO:0000256" key="4">
    <source>
        <dbReference type="ARBA" id="ARBA00022989"/>
    </source>
</evidence>
<keyword evidence="3" id="KW-0256">Endoplasmic reticulum</keyword>
<comment type="subcellular location">
    <subcellularLocation>
        <location evidence="1">Endoplasmic reticulum membrane</location>
        <topology evidence="1">Multi-pass membrane protein</topology>
    </subcellularLocation>
</comment>
<dbReference type="AlphaFoldDB" id="A0A9J6BVG8"/>
<dbReference type="Pfam" id="PF11712">
    <property type="entry name" value="Vma12"/>
    <property type="match status" value="1"/>
</dbReference>
<feature type="transmembrane region" description="Helical" evidence="8">
    <location>
        <begin position="201"/>
        <end position="224"/>
    </location>
</feature>
<keyword evidence="2 8" id="KW-0812">Transmembrane</keyword>
<accession>A0A9J6BVG8</accession>
<evidence type="ECO:0000313" key="10">
    <source>
        <dbReference type="Proteomes" id="UP001107558"/>
    </source>
</evidence>
<evidence type="ECO:0008006" key="11">
    <source>
        <dbReference type="Google" id="ProtNLM"/>
    </source>
</evidence>
<feature type="region of interest" description="Disordered" evidence="7">
    <location>
        <begin position="231"/>
        <end position="256"/>
    </location>
</feature>
<comment type="caution">
    <text evidence="9">The sequence shown here is derived from an EMBL/GenBank/DDBJ whole genome shotgun (WGS) entry which is preliminary data.</text>
</comment>
<evidence type="ECO:0000256" key="2">
    <source>
        <dbReference type="ARBA" id="ARBA00022692"/>
    </source>
</evidence>
<keyword evidence="5 8" id="KW-0472">Membrane</keyword>
<reference evidence="9" key="1">
    <citation type="submission" date="2021-03" db="EMBL/GenBank/DDBJ databases">
        <title>Chromosome level genome of the anhydrobiotic midge Polypedilum vanderplanki.</title>
        <authorList>
            <person name="Yoshida Y."/>
            <person name="Kikawada T."/>
            <person name="Gusev O."/>
        </authorList>
    </citation>
    <scope>NUCLEOTIDE SEQUENCE</scope>
    <source>
        <strain evidence="9">NIAS01</strain>
        <tissue evidence="9">Whole body or cell culture</tissue>
    </source>
</reference>
<protein>
    <recommendedName>
        <fullName evidence="11">Transmembrane protein</fullName>
    </recommendedName>
</protein>
<dbReference type="EMBL" id="JADBJN010000003">
    <property type="protein sequence ID" value="KAG5673903.1"/>
    <property type="molecule type" value="Genomic_DNA"/>
</dbReference>
<sequence>MLSFVKNSEIKVLINEKHLPKNKKKFVPNEDICKLVQFNKRELELLKELNETSIKDESDNEKSENDEIELKKEEKVKQKSLTLRELKDLKQQLGEEIFLCDILEKSSAVLELPKNEIVERNPELEERIQRLKAEQANREYNSMTRNVDSRRKNHDPKDSIGYQIKQINRQLIAVAQFVFSVISGFAFGFLGIQLIVGNLDFGFRLLLGIICALIIALAEIYFLAKKLIEEEDADEQQSTPNKSYTAPKSSVKVKTN</sequence>
<dbReference type="PANTHER" id="PTHR31394:SF1">
    <property type="entry name" value="TRANSMEMBRANE PROTEIN 199"/>
    <property type="match status" value="1"/>
</dbReference>
<dbReference type="OrthoDB" id="19981at2759"/>
<feature type="coiled-coil region" evidence="6">
    <location>
        <begin position="54"/>
        <end position="153"/>
    </location>
</feature>
<evidence type="ECO:0000256" key="8">
    <source>
        <dbReference type="SAM" id="Phobius"/>
    </source>
</evidence>
<dbReference type="GO" id="GO:0070072">
    <property type="term" value="P:vacuolar proton-transporting V-type ATPase complex assembly"/>
    <property type="evidence" value="ECO:0007669"/>
    <property type="project" value="InterPro"/>
</dbReference>
<keyword evidence="6" id="KW-0175">Coiled coil</keyword>
<gene>
    <name evidence="9" type="ORF">PVAND_003904</name>
</gene>
<evidence type="ECO:0000256" key="3">
    <source>
        <dbReference type="ARBA" id="ARBA00022824"/>
    </source>
</evidence>
<dbReference type="PANTHER" id="PTHR31394">
    <property type="entry name" value="TRANSMEMBRANE PROTEIN 199"/>
    <property type="match status" value="1"/>
</dbReference>
<keyword evidence="4 8" id="KW-1133">Transmembrane helix</keyword>
<dbReference type="InterPro" id="IPR021013">
    <property type="entry name" value="ATPase_Vma12"/>
</dbReference>
<evidence type="ECO:0000256" key="7">
    <source>
        <dbReference type="SAM" id="MobiDB-lite"/>
    </source>
</evidence>
<dbReference type="GO" id="GO:0005789">
    <property type="term" value="C:endoplasmic reticulum membrane"/>
    <property type="evidence" value="ECO:0007669"/>
    <property type="project" value="UniProtKB-SubCell"/>
</dbReference>
<feature type="compositionally biased region" description="Polar residues" evidence="7">
    <location>
        <begin position="236"/>
        <end position="256"/>
    </location>
</feature>
<name>A0A9J6BVG8_POLVA</name>
<evidence type="ECO:0000313" key="9">
    <source>
        <dbReference type="EMBL" id="KAG5673903.1"/>
    </source>
</evidence>
<evidence type="ECO:0000256" key="6">
    <source>
        <dbReference type="SAM" id="Coils"/>
    </source>
</evidence>